<sequence length="65" mass="7049">MRAILIDKNIFDAFVSLEDGTIISVPLGQVNPANIGDTLHLSNTINCINNSVASDKSVDKLIDFF</sequence>
<dbReference type="OrthoDB" id="1918088at2"/>
<gene>
    <name evidence="1" type="ORF">CLVI_11010</name>
</gene>
<keyword evidence="2" id="KW-1185">Reference proteome</keyword>
<name>A0A2T0BHL2_9CLOT</name>
<evidence type="ECO:0000313" key="1">
    <source>
        <dbReference type="EMBL" id="PRR83302.1"/>
    </source>
</evidence>
<dbReference type="EMBL" id="PVXQ01000008">
    <property type="protein sequence ID" value="PRR83302.1"/>
    <property type="molecule type" value="Genomic_DNA"/>
</dbReference>
<organism evidence="1 2">
    <name type="scientific">Clostridium vincentii</name>
    <dbReference type="NCBI Taxonomy" id="52704"/>
    <lineage>
        <taxon>Bacteria</taxon>
        <taxon>Bacillati</taxon>
        <taxon>Bacillota</taxon>
        <taxon>Clostridia</taxon>
        <taxon>Eubacteriales</taxon>
        <taxon>Clostridiaceae</taxon>
        <taxon>Clostridium</taxon>
    </lineage>
</organism>
<evidence type="ECO:0008006" key="3">
    <source>
        <dbReference type="Google" id="ProtNLM"/>
    </source>
</evidence>
<accession>A0A2T0BHL2</accession>
<evidence type="ECO:0000313" key="2">
    <source>
        <dbReference type="Proteomes" id="UP000239471"/>
    </source>
</evidence>
<dbReference type="AlphaFoldDB" id="A0A2T0BHL2"/>
<proteinExistence type="predicted"/>
<dbReference type="Proteomes" id="UP000239471">
    <property type="component" value="Unassembled WGS sequence"/>
</dbReference>
<dbReference type="RefSeq" id="WP_106059115.1">
    <property type="nucleotide sequence ID" value="NZ_PVXQ01000008.1"/>
</dbReference>
<reference evidence="1 2" key="1">
    <citation type="submission" date="2018-03" db="EMBL/GenBank/DDBJ databases">
        <title>Genome sequence of Clostridium vincentii DSM 10228.</title>
        <authorList>
            <person name="Poehlein A."/>
            <person name="Daniel R."/>
        </authorList>
    </citation>
    <scope>NUCLEOTIDE SEQUENCE [LARGE SCALE GENOMIC DNA]</scope>
    <source>
        <strain evidence="1 2">DSM 10228</strain>
    </source>
</reference>
<comment type="caution">
    <text evidence="1">The sequence shown here is derived from an EMBL/GenBank/DDBJ whole genome shotgun (WGS) entry which is preliminary data.</text>
</comment>
<protein>
    <recommendedName>
        <fullName evidence="3">DUF3006 domain-containing protein</fullName>
    </recommendedName>
</protein>